<dbReference type="SUPFAM" id="SSF53098">
    <property type="entry name" value="Ribonuclease H-like"/>
    <property type="match status" value="1"/>
</dbReference>
<dbReference type="Gene3D" id="1.10.10.200">
    <property type="match status" value="1"/>
</dbReference>
<evidence type="ECO:0000256" key="2">
    <source>
        <dbReference type="ARBA" id="ARBA00022695"/>
    </source>
</evidence>
<feature type="non-terminal residue" evidence="8">
    <location>
        <position position="234"/>
    </location>
</feature>
<name>A0A7K5D9R0_9TYRA</name>
<keyword evidence="9" id="KW-1185">Reference proteome</keyword>
<dbReference type="InterPro" id="IPR002156">
    <property type="entry name" value="RNaseH_domain"/>
</dbReference>
<reference evidence="8 9" key="1">
    <citation type="submission" date="2019-09" db="EMBL/GenBank/DDBJ databases">
        <title>Bird 10,000 Genomes (B10K) Project - Family phase.</title>
        <authorList>
            <person name="Zhang G."/>
        </authorList>
    </citation>
    <scope>NUCLEOTIDE SEQUENCE [LARGE SCALE GENOMIC DNA]</scope>
    <source>
        <strain evidence="8">B10K-DU-001-72</strain>
        <tissue evidence="8">Muscle</tissue>
    </source>
</reference>
<dbReference type="InterPro" id="IPR012337">
    <property type="entry name" value="RNaseH-like_sf"/>
</dbReference>
<dbReference type="GO" id="GO:0004523">
    <property type="term" value="F:RNA-DNA hybrid ribonuclease activity"/>
    <property type="evidence" value="ECO:0007669"/>
    <property type="project" value="InterPro"/>
</dbReference>
<keyword evidence="3" id="KW-0540">Nuclease</keyword>
<keyword evidence="4" id="KW-0255">Endonuclease</keyword>
<dbReference type="InterPro" id="IPR017856">
    <property type="entry name" value="Integrase-like_N"/>
</dbReference>
<proteinExistence type="predicted"/>
<evidence type="ECO:0000313" key="9">
    <source>
        <dbReference type="Proteomes" id="UP000525089"/>
    </source>
</evidence>
<evidence type="ECO:0000256" key="3">
    <source>
        <dbReference type="ARBA" id="ARBA00022722"/>
    </source>
</evidence>
<evidence type="ECO:0000256" key="4">
    <source>
        <dbReference type="ARBA" id="ARBA00022759"/>
    </source>
</evidence>
<dbReference type="EMBL" id="VYXB01005450">
    <property type="protein sequence ID" value="NWS16639.1"/>
    <property type="molecule type" value="Genomic_DNA"/>
</dbReference>
<accession>A0A7K5D9R0</accession>
<evidence type="ECO:0000259" key="7">
    <source>
        <dbReference type="PROSITE" id="PS50879"/>
    </source>
</evidence>
<gene>
    <name evidence="8" type="primary">Ervk18_1</name>
    <name evidence="8" type="ORF">PACMIN_R15769</name>
</gene>
<evidence type="ECO:0000256" key="1">
    <source>
        <dbReference type="ARBA" id="ARBA00022679"/>
    </source>
</evidence>
<evidence type="ECO:0000256" key="6">
    <source>
        <dbReference type="ARBA" id="ARBA00022918"/>
    </source>
</evidence>
<evidence type="ECO:0000313" key="8">
    <source>
        <dbReference type="EMBL" id="NWS16639.1"/>
    </source>
</evidence>
<dbReference type="Proteomes" id="UP000525089">
    <property type="component" value="Unassembled WGS sequence"/>
</dbReference>
<dbReference type="GO" id="GO:0035613">
    <property type="term" value="F:RNA stem-loop binding"/>
    <property type="evidence" value="ECO:0007669"/>
    <property type="project" value="TreeGrafter"/>
</dbReference>
<dbReference type="PANTHER" id="PTHR41694">
    <property type="entry name" value="ENDOGENOUS RETROVIRUS GROUP K MEMBER POL PROTEIN"/>
    <property type="match status" value="1"/>
</dbReference>
<dbReference type="PANTHER" id="PTHR41694:SF3">
    <property type="entry name" value="RNA-DIRECTED DNA POLYMERASE-RELATED"/>
    <property type="match status" value="1"/>
</dbReference>
<dbReference type="AlphaFoldDB" id="A0A7K5D9R0"/>
<comment type="caution">
    <text evidence="8">The sequence shown here is derived from an EMBL/GenBank/DDBJ whole genome shotgun (WGS) entry which is preliminary data.</text>
</comment>
<dbReference type="GO" id="GO:0003964">
    <property type="term" value="F:RNA-directed DNA polymerase activity"/>
    <property type="evidence" value="ECO:0007669"/>
    <property type="project" value="UniProtKB-KW"/>
</dbReference>
<keyword evidence="2" id="KW-0548">Nucleotidyltransferase</keyword>
<sequence>SGRDPGRIVLPVQSWYFKWCMAHNYELQAATSDFQGQVSYHLPSHPLIKFFREVPIGQKNLSQSEPVKRLTVFTDGSGKTGKVAIVRHDEHGWHDKVVIQEGSPQVVELRAVTVVFQLFPQPVNIVTDSAYVANLLSRLDRTILASIDHRMLFTVLLELWTIIQQRTTPYFVLHVCSHTTLPGFFTEGNAKADALLSAIALGPTPYIRQQALLSHQFFHQGSTALQRQFGLTQT</sequence>
<dbReference type="InterPro" id="IPR036397">
    <property type="entry name" value="RNaseH_sf"/>
</dbReference>
<protein>
    <submittedName>
        <fullName evidence="8">POK18 protein</fullName>
    </submittedName>
</protein>
<dbReference type="Pfam" id="PF00075">
    <property type="entry name" value="RNase_H"/>
    <property type="match status" value="1"/>
</dbReference>
<evidence type="ECO:0000256" key="5">
    <source>
        <dbReference type="ARBA" id="ARBA00022801"/>
    </source>
</evidence>
<dbReference type="PROSITE" id="PS50879">
    <property type="entry name" value="RNASE_H_1"/>
    <property type="match status" value="1"/>
</dbReference>
<keyword evidence="1" id="KW-0808">Transferase</keyword>
<keyword evidence="6" id="KW-0695">RNA-directed DNA polymerase</keyword>
<keyword evidence="5" id="KW-0378">Hydrolase</keyword>
<dbReference type="Gene3D" id="3.30.420.10">
    <property type="entry name" value="Ribonuclease H-like superfamily/Ribonuclease H"/>
    <property type="match status" value="1"/>
</dbReference>
<feature type="non-terminal residue" evidence="8">
    <location>
        <position position="1"/>
    </location>
</feature>
<organism evidence="8 9">
    <name type="scientific">Pachyramphus minor</name>
    <dbReference type="NCBI Taxonomy" id="369605"/>
    <lineage>
        <taxon>Eukaryota</taxon>
        <taxon>Metazoa</taxon>
        <taxon>Chordata</taxon>
        <taxon>Craniata</taxon>
        <taxon>Vertebrata</taxon>
        <taxon>Euteleostomi</taxon>
        <taxon>Archelosauria</taxon>
        <taxon>Archosauria</taxon>
        <taxon>Dinosauria</taxon>
        <taxon>Saurischia</taxon>
        <taxon>Theropoda</taxon>
        <taxon>Coelurosauria</taxon>
        <taxon>Aves</taxon>
        <taxon>Neognathae</taxon>
        <taxon>Neoaves</taxon>
        <taxon>Telluraves</taxon>
        <taxon>Australaves</taxon>
        <taxon>Passeriformes</taxon>
        <taxon>Tyrannidae</taxon>
        <taxon>Pachyramphus</taxon>
    </lineage>
</organism>
<feature type="domain" description="RNase H type-1" evidence="7">
    <location>
        <begin position="66"/>
        <end position="201"/>
    </location>
</feature>